<dbReference type="AlphaFoldDB" id="A0A0H2R8X3"/>
<dbReference type="Gene3D" id="1.20.1280.50">
    <property type="match status" value="1"/>
</dbReference>
<dbReference type="EMBL" id="KQ086097">
    <property type="protein sequence ID" value="KLO08299.1"/>
    <property type="molecule type" value="Genomic_DNA"/>
</dbReference>
<accession>A0A0H2R8X3</accession>
<dbReference type="Pfam" id="PF12937">
    <property type="entry name" value="F-box-like"/>
    <property type="match status" value="1"/>
</dbReference>
<evidence type="ECO:0000313" key="3">
    <source>
        <dbReference type="EMBL" id="KLO08299.1"/>
    </source>
</evidence>
<organism evidence="3 4">
    <name type="scientific">Schizopora paradoxa</name>
    <dbReference type="NCBI Taxonomy" id="27342"/>
    <lineage>
        <taxon>Eukaryota</taxon>
        <taxon>Fungi</taxon>
        <taxon>Dikarya</taxon>
        <taxon>Basidiomycota</taxon>
        <taxon>Agaricomycotina</taxon>
        <taxon>Agaricomycetes</taxon>
        <taxon>Hymenochaetales</taxon>
        <taxon>Schizoporaceae</taxon>
        <taxon>Schizopora</taxon>
    </lineage>
</organism>
<dbReference type="OrthoDB" id="2269034at2759"/>
<dbReference type="InParanoid" id="A0A0H2R8X3"/>
<keyword evidence="4" id="KW-1185">Reference proteome</keyword>
<feature type="region of interest" description="Disordered" evidence="1">
    <location>
        <begin position="1"/>
        <end position="20"/>
    </location>
</feature>
<dbReference type="InterPro" id="IPR001810">
    <property type="entry name" value="F-box_dom"/>
</dbReference>
<dbReference type="SUPFAM" id="SSF81383">
    <property type="entry name" value="F-box domain"/>
    <property type="match status" value="1"/>
</dbReference>
<dbReference type="STRING" id="27342.A0A0H2R8X3"/>
<dbReference type="Proteomes" id="UP000053477">
    <property type="component" value="Unassembled WGS sequence"/>
</dbReference>
<evidence type="ECO:0000259" key="2">
    <source>
        <dbReference type="Pfam" id="PF12937"/>
    </source>
</evidence>
<evidence type="ECO:0000256" key="1">
    <source>
        <dbReference type="SAM" id="MobiDB-lite"/>
    </source>
</evidence>
<sequence>MDSASQSSDESESKLVGQDDCPSHVSEVLLALEKSARMPNIYDVEFSKAFEMKNWTAYRNVYGSDKDPFADNENGRVVDPAWVHHLSYSEIEIDVVEEMLTTLLGVTKELRSQFKMSRERIEAAKRFKGIKSLPDELLAKIFQLSVWEMERLGAKRAMQLSQVCRRFRNVALETRALWTALYSLSSQQQTEMLISRAGPNEKFHAFIFFDSFTKLRPIIDSYRPVIPRWKTLTLDYHRWVPNVRAVLGELFGILAMDGARSPKLEELTVNSGEANPHHGCILPGEFQLWAPNLRTLRCSYFIPLISSSMATISTLVIIHEFPSPTRPSPLKTLVELLLKLPNLSVFELEAHDAYMYMNYRDEMPSVTECIKITCFRLQLPNFPLEELSDRGSCIATLMNALRMPSLEELSISIGINDYDQKYSEGTNWSRSLNILSRALLPKHLTHSTRMKSLLFDMWIDTDLPEGDASSSITLNIPFDVIAYTPSVTISSFVQVLFSQRDKVELQHSTSIASERYRLRVLKFAGCEFMKFGEFKGSIQSLESTGIWNGIEEVIIQDCKLLVQKEAKDVVGQKKLRYLDLPTDLRRSHTPRDDDDFR</sequence>
<feature type="domain" description="F-box" evidence="2">
    <location>
        <begin position="131"/>
        <end position="182"/>
    </location>
</feature>
<name>A0A0H2R8X3_9AGAM</name>
<gene>
    <name evidence="3" type="ORF">SCHPADRAFT_931881</name>
</gene>
<reference evidence="3 4" key="1">
    <citation type="submission" date="2015-04" db="EMBL/GenBank/DDBJ databases">
        <title>Complete genome sequence of Schizopora paradoxa KUC8140, a cosmopolitan wood degrader in East Asia.</title>
        <authorList>
            <consortium name="DOE Joint Genome Institute"/>
            <person name="Min B."/>
            <person name="Park H."/>
            <person name="Jang Y."/>
            <person name="Kim J.-J."/>
            <person name="Kim K.H."/>
            <person name="Pangilinan J."/>
            <person name="Lipzen A."/>
            <person name="Riley R."/>
            <person name="Grigoriev I.V."/>
            <person name="Spatafora J.W."/>
            <person name="Choi I.-G."/>
        </authorList>
    </citation>
    <scope>NUCLEOTIDE SEQUENCE [LARGE SCALE GENOMIC DNA]</scope>
    <source>
        <strain evidence="3 4">KUC8140</strain>
    </source>
</reference>
<evidence type="ECO:0000313" key="4">
    <source>
        <dbReference type="Proteomes" id="UP000053477"/>
    </source>
</evidence>
<proteinExistence type="predicted"/>
<protein>
    <recommendedName>
        <fullName evidence="2">F-box domain-containing protein</fullName>
    </recommendedName>
</protein>
<dbReference type="InterPro" id="IPR036047">
    <property type="entry name" value="F-box-like_dom_sf"/>
</dbReference>